<dbReference type="PANTHER" id="PTHR21724:SF109">
    <property type="entry name" value="SHKT DOMAIN-CONTAINING PROTEIN"/>
    <property type="match status" value="1"/>
</dbReference>
<feature type="domain" description="ShKT" evidence="3">
    <location>
        <begin position="385"/>
        <end position="422"/>
    </location>
</feature>
<evidence type="ECO:0000313" key="5">
    <source>
        <dbReference type="WBParaSite" id="L893_g3633.t1"/>
    </source>
</evidence>
<keyword evidence="4" id="KW-1185">Reference proteome</keyword>
<evidence type="ECO:0000256" key="2">
    <source>
        <dbReference type="SAM" id="SignalP"/>
    </source>
</evidence>
<evidence type="ECO:0000313" key="4">
    <source>
        <dbReference type="Proteomes" id="UP000095287"/>
    </source>
</evidence>
<feature type="domain" description="ShKT" evidence="3">
    <location>
        <begin position="327"/>
        <end position="361"/>
    </location>
</feature>
<dbReference type="SMART" id="SM00254">
    <property type="entry name" value="ShKT"/>
    <property type="match status" value="2"/>
</dbReference>
<evidence type="ECO:0000259" key="3">
    <source>
        <dbReference type="PROSITE" id="PS51670"/>
    </source>
</evidence>
<dbReference type="Gene3D" id="1.10.10.1940">
    <property type="match status" value="2"/>
</dbReference>
<proteinExistence type="predicted"/>
<sequence length="422" mass="45148">MALRILAVTVFLVGSVLSEDCPTGNPFLLLPKGTCNTNGGDDCDKTFQGKCLGQNTEKICCVAKRDQLPELNCPNDKQFAKYQPKQCANDDECGAGTVSCVEGTCCFSDKKDGFDDGCTADKPWRGLACKDDKDCDDKQGAAGACSNSVCCYEKQPAVPEAGCKADKPYSITPKACKADTDCTDGEGPQCVFGMCCYEKKKEPVAQCPADNPTPSTTKKACKDGDNTECNEDGKQGVCANSLCCYPAEKTTNGGPSSSSGGKVTPICPDDKPFVRSLCTGGRCAHPGDVCHLNYACCYGYGSTSVVNPPSIPAPAPYRPQPRPVNTCRDVLSECSLKSHLCALPLYKDFMAKNCAKTCNMCNRLGDTYPTNTGGQYPYSAGSSHCRDANQNCPRWVANGFCHNDFYTKSLKRNLCAYSCNLC</sequence>
<comment type="caution">
    <text evidence="1">Lacks conserved residue(s) required for the propagation of feature annotation.</text>
</comment>
<organism evidence="4 5">
    <name type="scientific">Steinernema glaseri</name>
    <dbReference type="NCBI Taxonomy" id="37863"/>
    <lineage>
        <taxon>Eukaryota</taxon>
        <taxon>Metazoa</taxon>
        <taxon>Ecdysozoa</taxon>
        <taxon>Nematoda</taxon>
        <taxon>Chromadorea</taxon>
        <taxon>Rhabditida</taxon>
        <taxon>Tylenchina</taxon>
        <taxon>Panagrolaimomorpha</taxon>
        <taxon>Strongyloidoidea</taxon>
        <taxon>Steinernematidae</taxon>
        <taxon>Steinernema</taxon>
    </lineage>
</organism>
<reference evidence="5" key="1">
    <citation type="submission" date="2016-11" db="UniProtKB">
        <authorList>
            <consortium name="WormBaseParasite"/>
        </authorList>
    </citation>
    <scope>IDENTIFICATION</scope>
</reference>
<dbReference type="AlphaFoldDB" id="A0A1I8AA33"/>
<feature type="signal peptide" evidence="2">
    <location>
        <begin position="1"/>
        <end position="18"/>
    </location>
</feature>
<name>A0A1I8AA33_9BILA</name>
<dbReference type="PROSITE" id="PS51670">
    <property type="entry name" value="SHKT"/>
    <property type="match status" value="2"/>
</dbReference>
<protein>
    <submittedName>
        <fullName evidence="5">ShKT domain-containing protein</fullName>
    </submittedName>
</protein>
<keyword evidence="1" id="KW-1015">Disulfide bond</keyword>
<feature type="disulfide bond" evidence="1">
    <location>
        <begin position="327"/>
        <end position="361"/>
    </location>
</feature>
<feature type="chain" id="PRO_5009314443" evidence="2">
    <location>
        <begin position="19"/>
        <end position="422"/>
    </location>
</feature>
<dbReference type="PANTHER" id="PTHR21724">
    <property type="entry name" value="SHKT DOMAIN-CONTAINING PROTEIN"/>
    <property type="match status" value="1"/>
</dbReference>
<keyword evidence="2" id="KW-0732">Signal</keyword>
<dbReference type="InterPro" id="IPR003582">
    <property type="entry name" value="ShKT_dom"/>
</dbReference>
<dbReference type="Pfam" id="PF01549">
    <property type="entry name" value="ShK"/>
    <property type="match status" value="2"/>
</dbReference>
<dbReference type="WBParaSite" id="L893_g3633.t1">
    <property type="protein sequence ID" value="L893_g3633.t1"/>
    <property type="gene ID" value="L893_g3633"/>
</dbReference>
<dbReference type="Proteomes" id="UP000095287">
    <property type="component" value="Unplaced"/>
</dbReference>
<evidence type="ECO:0000256" key="1">
    <source>
        <dbReference type="PROSITE-ProRule" id="PRU01005"/>
    </source>
</evidence>
<accession>A0A1I8AA33</accession>